<keyword evidence="11" id="KW-1185">Reference proteome</keyword>
<feature type="transmembrane region" description="Helical" evidence="7">
    <location>
        <begin position="20"/>
        <end position="43"/>
    </location>
</feature>
<evidence type="ECO:0000256" key="3">
    <source>
        <dbReference type="ARBA" id="ARBA00022692"/>
    </source>
</evidence>
<dbReference type="RefSeq" id="WP_128466397.1">
    <property type="nucleotide sequence ID" value="NZ_CP035108.1"/>
</dbReference>
<feature type="transmembrane region" description="Helical" evidence="7">
    <location>
        <begin position="272"/>
        <end position="305"/>
    </location>
</feature>
<dbReference type="PANTHER" id="PTHR30572:SF4">
    <property type="entry name" value="ABC TRANSPORTER PERMEASE YTRF"/>
    <property type="match status" value="1"/>
</dbReference>
<gene>
    <name evidence="10" type="ORF">EP073_06765</name>
</gene>
<keyword evidence="2" id="KW-1003">Cell membrane</keyword>
<dbReference type="KEGG" id="gtl:EP073_06765"/>
<evidence type="ECO:0000256" key="6">
    <source>
        <dbReference type="ARBA" id="ARBA00038076"/>
    </source>
</evidence>
<comment type="subcellular location">
    <subcellularLocation>
        <location evidence="1">Cell membrane</location>
        <topology evidence="1">Multi-pass membrane protein</topology>
    </subcellularLocation>
</comment>
<evidence type="ECO:0000313" key="11">
    <source>
        <dbReference type="Proteomes" id="UP000287502"/>
    </source>
</evidence>
<dbReference type="EMBL" id="CP035108">
    <property type="protein sequence ID" value="QAR33111.1"/>
    <property type="molecule type" value="Genomic_DNA"/>
</dbReference>
<dbReference type="InterPro" id="IPR050250">
    <property type="entry name" value="Macrolide_Exporter_MacB"/>
</dbReference>
<name>A0A3R5X2R5_9BACT</name>
<keyword evidence="4 7" id="KW-1133">Transmembrane helix</keyword>
<dbReference type="GO" id="GO:0005886">
    <property type="term" value="C:plasma membrane"/>
    <property type="evidence" value="ECO:0007669"/>
    <property type="project" value="UniProtKB-SubCell"/>
</dbReference>
<dbReference type="OrthoDB" id="9802264at2"/>
<dbReference type="Pfam" id="PF02687">
    <property type="entry name" value="FtsX"/>
    <property type="match status" value="1"/>
</dbReference>
<dbReference type="Pfam" id="PF12704">
    <property type="entry name" value="MacB_PCD"/>
    <property type="match status" value="1"/>
</dbReference>
<dbReference type="Proteomes" id="UP000287502">
    <property type="component" value="Chromosome"/>
</dbReference>
<evidence type="ECO:0000256" key="2">
    <source>
        <dbReference type="ARBA" id="ARBA00022475"/>
    </source>
</evidence>
<evidence type="ECO:0000256" key="4">
    <source>
        <dbReference type="ARBA" id="ARBA00022989"/>
    </source>
</evidence>
<feature type="domain" description="MacB-like periplasmic core" evidence="9">
    <location>
        <begin position="22"/>
        <end position="239"/>
    </location>
</feature>
<comment type="similarity">
    <text evidence="6">Belongs to the ABC-4 integral membrane protein family.</text>
</comment>
<evidence type="ECO:0000259" key="9">
    <source>
        <dbReference type="Pfam" id="PF12704"/>
    </source>
</evidence>
<evidence type="ECO:0000256" key="7">
    <source>
        <dbReference type="SAM" id="Phobius"/>
    </source>
</evidence>
<keyword evidence="3 7" id="KW-0812">Transmembrane</keyword>
<dbReference type="AlphaFoldDB" id="A0A3R5X2R5"/>
<evidence type="ECO:0000256" key="5">
    <source>
        <dbReference type="ARBA" id="ARBA00023136"/>
    </source>
</evidence>
<feature type="transmembrane region" description="Helical" evidence="7">
    <location>
        <begin position="360"/>
        <end position="386"/>
    </location>
</feature>
<proteinExistence type="inferred from homology"/>
<dbReference type="InterPro" id="IPR003838">
    <property type="entry name" value="ABC3_permease_C"/>
</dbReference>
<dbReference type="PANTHER" id="PTHR30572">
    <property type="entry name" value="MEMBRANE COMPONENT OF TRANSPORTER-RELATED"/>
    <property type="match status" value="1"/>
</dbReference>
<feature type="transmembrane region" description="Helical" evidence="7">
    <location>
        <begin position="331"/>
        <end position="354"/>
    </location>
</feature>
<evidence type="ECO:0000256" key="1">
    <source>
        <dbReference type="ARBA" id="ARBA00004651"/>
    </source>
</evidence>
<organism evidence="10 11">
    <name type="scientific">Geovibrio thiophilus</name>
    <dbReference type="NCBI Taxonomy" id="139438"/>
    <lineage>
        <taxon>Bacteria</taxon>
        <taxon>Pseudomonadati</taxon>
        <taxon>Deferribacterota</taxon>
        <taxon>Deferribacteres</taxon>
        <taxon>Deferribacterales</taxon>
        <taxon>Geovibrionaceae</taxon>
        <taxon>Geovibrio</taxon>
    </lineage>
</organism>
<dbReference type="GO" id="GO:0022857">
    <property type="term" value="F:transmembrane transporter activity"/>
    <property type="evidence" value="ECO:0007669"/>
    <property type="project" value="TreeGrafter"/>
</dbReference>
<evidence type="ECO:0000313" key="10">
    <source>
        <dbReference type="EMBL" id="QAR33111.1"/>
    </source>
</evidence>
<reference evidence="10 11" key="1">
    <citation type="submission" date="2019-01" db="EMBL/GenBank/DDBJ databases">
        <title>Geovibrio thiophilus DSM 11263, complete genome.</title>
        <authorList>
            <person name="Spring S."/>
            <person name="Bunk B."/>
            <person name="Sproer C."/>
        </authorList>
    </citation>
    <scope>NUCLEOTIDE SEQUENCE [LARGE SCALE GENOMIC DNA]</scope>
    <source>
        <strain evidence="10 11">DSM 11263</strain>
    </source>
</reference>
<feature type="domain" description="ABC3 transporter permease C-terminal" evidence="8">
    <location>
        <begin position="286"/>
        <end position="399"/>
    </location>
</feature>
<dbReference type="InterPro" id="IPR025857">
    <property type="entry name" value="MacB_PCD"/>
</dbReference>
<accession>A0A3R5X2R5</accession>
<sequence>MKKFINIFFEAIQGVISYRLRTFLSVFAIGLGIAAVTLVVAVVNGAYKSVTELIGTFGPDTVMVFGGGRNVAGHGFRSMTITVEDVQAVKDAFPTAYSVHPFLPSAGTRISYRDKHHRAFVIGTPTAYTDMESWELVSGRDILPVDQESAANVCVLGDTVKRTLFDESDDPIGKYVKVNSFYCQVIGVLKPVSLMGMRGDMNDRFIMPMSSVMKRISGQYKHIMMLRVSFEDIGNLKQRAEELESFLRMRHNIADDQDSDFMIISPDMIMKFFLAVSGAIMVFIGIMTLLTVSVGGFVMANMFLISVQERTKEIGIRRAFGATKSDIFRQFILEFGIITVLGALIGFVLGALGAKAVSGFGIFTAEISLGVFFAALAVSILIAAVFGTAPAGRAASVNPIDAIRSR</sequence>
<protein>
    <submittedName>
        <fullName evidence="10">FtsX-like permease family protein</fullName>
    </submittedName>
</protein>
<evidence type="ECO:0000259" key="8">
    <source>
        <dbReference type="Pfam" id="PF02687"/>
    </source>
</evidence>
<keyword evidence="5 7" id="KW-0472">Membrane</keyword>